<evidence type="ECO:0000256" key="3">
    <source>
        <dbReference type="ARBA" id="ARBA00022692"/>
    </source>
</evidence>
<feature type="transmembrane region" description="Helical" evidence="6">
    <location>
        <begin position="136"/>
        <end position="156"/>
    </location>
</feature>
<evidence type="ECO:0000256" key="5">
    <source>
        <dbReference type="ARBA" id="ARBA00023136"/>
    </source>
</evidence>
<dbReference type="Proteomes" id="UP000317982">
    <property type="component" value="Unassembled WGS sequence"/>
</dbReference>
<dbReference type="Pfam" id="PF00482">
    <property type="entry name" value="T2SSF"/>
    <property type="match status" value="1"/>
</dbReference>
<keyword evidence="2" id="KW-1003">Cell membrane</keyword>
<feature type="domain" description="Type II secretion system protein GspF" evidence="7">
    <location>
        <begin position="30"/>
        <end position="154"/>
    </location>
</feature>
<dbReference type="PANTHER" id="PTHR35007:SF2">
    <property type="entry name" value="PILUS ASSEMBLE PROTEIN"/>
    <property type="match status" value="1"/>
</dbReference>
<protein>
    <submittedName>
        <fullName evidence="8">Type II secretion system F family protein</fullName>
    </submittedName>
</protein>
<organism evidence="8 9">
    <name type="scientific">Cryptosporangium phraense</name>
    <dbReference type="NCBI Taxonomy" id="2593070"/>
    <lineage>
        <taxon>Bacteria</taxon>
        <taxon>Bacillati</taxon>
        <taxon>Actinomycetota</taxon>
        <taxon>Actinomycetes</taxon>
        <taxon>Cryptosporangiales</taxon>
        <taxon>Cryptosporangiaceae</taxon>
        <taxon>Cryptosporangium</taxon>
    </lineage>
</organism>
<keyword evidence="4 6" id="KW-1133">Transmembrane helix</keyword>
<evidence type="ECO:0000256" key="1">
    <source>
        <dbReference type="ARBA" id="ARBA00004651"/>
    </source>
</evidence>
<gene>
    <name evidence="8" type="ORF">FL583_22830</name>
</gene>
<evidence type="ECO:0000259" key="7">
    <source>
        <dbReference type="Pfam" id="PF00482"/>
    </source>
</evidence>
<accession>A0A545ANJ1</accession>
<dbReference type="GO" id="GO:0005886">
    <property type="term" value="C:plasma membrane"/>
    <property type="evidence" value="ECO:0007669"/>
    <property type="project" value="UniProtKB-SubCell"/>
</dbReference>
<reference evidence="8 9" key="1">
    <citation type="submission" date="2019-07" db="EMBL/GenBank/DDBJ databases">
        <title>Cryptosporangium phraense sp. nov., isolated from plant litter.</title>
        <authorList>
            <person name="Suriyachadkun C."/>
        </authorList>
    </citation>
    <scope>NUCLEOTIDE SEQUENCE [LARGE SCALE GENOMIC DNA]</scope>
    <source>
        <strain evidence="8 9">A-T 5661</strain>
    </source>
</reference>
<sequence>MTGILARDWWLSAQVRRRADAMRTELPVIAELLALAVTAGEAPAAALRRVTTVSQGELSRELTRTLDESRSGAGLVTALEGLAARSASEPLTRFVDGIVIALERGTPLAEVLRAQAADAREAEKRSLLASGGRREIAMMVPVVFLILPVTVLFALYPGLVSISMLTR</sequence>
<dbReference type="EMBL" id="VIRS01000016">
    <property type="protein sequence ID" value="TQS42909.1"/>
    <property type="molecule type" value="Genomic_DNA"/>
</dbReference>
<evidence type="ECO:0000313" key="9">
    <source>
        <dbReference type="Proteomes" id="UP000317982"/>
    </source>
</evidence>
<dbReference type="InterPro" id="IPR018076">
    <property type="entry name" value="T2SS_GspF_dom"/>
</dbReference>
<proteinExistence type="predicted"/>
<evidence type="ECO:0000256" key="4">
    <source>
        <dbReference type="ARBA" id="ARBA00022989"/>
    </source>
</evidence>
<keyword evidence="9" id="KW-1185">Reference proteome</keyword>
<dbReference type="PANTHER" id="PTHR35007">
    <property type="entry name" value="INTEGRAL MEMBRANE PROTEIN-RELATED"/>
    <property type="match status" value="1"/>
</dbReference>
<comment type="caution">
    <text evidence="8">The sequence shown here is derived from an EMBL/GenBank/DDBJ whole genome shotgun (WGS) entry which is preliminary data.</text>
</comment>
<dbReference type="OrthoDB" id="5185234at2"/>
<dbReference type="InParanoid" id="A0A545ANJ1"/>
<comment type="subcellular location">
    <subcellularLocation>
        <location evidence="1">Cell membrane</location>
        <topology evidence="1">Multi-pass membrane protein</topology>
    </subcellularLocation>
</comment>
<keyword evidence="3 6" id="KW-0812">Transmembrane</keyword>
<evidence type="ECO:0000256" key="6">
    <source>
        <dbReference type="SAM" id="Phobius"/>
    </source>
</evidence>
<evidence type="ECO:0000256" key="2">
    <source>
        <dbReference type="ARBA" id="ARBA00022475"/>
    </source>
</evidence>
<keyword evidence="5 6" id="KW-0472">Membrane</keyword>
<name>A0A545ANJ1_9ACTN</name>
<evidence type="ECO:0000313" key="8">
    <source>
        <dbReference type="EMBL" id="TQS42909.1"/>
    </source>
</evidence>
<dbReference type="AlphaFoldDB" id="A0A545ANJ1"/>